<name>A0A516RF91_STRST</name>
<proteinExistence type="predicted"/>
<organism evidence="1 2">
    <name type="scientific">Streptomyces spectabilis</name>
    <dbReference type="NCBI Taxonomy" id="68270"/>
    <lineage>
        <taxon>Bacteria</taxon>
        <taxon>Bacillati</taxon>
        <taxon>Actinomycetota</taxon>
        <taxon>Actinomycetes</taxon>
        <taxon>Kitasatosporales</taxon>
        <taxon>Streptomycetaceae</taxon>
        <taxon>Streptomyces</taxon>
    </lineage>
</organism>
<reference evidence="1 2" key="1">
    <citation type="journal article" date="2019" name="J. Ind. Microbiol. Biotechnol.">
        <title>The complete genomic sequence of Streptomyces spectabilis NRRL-2792 and identification of secondary metabolite biosynthetic gene clusters.</title>
        <authorList>
            <person name="Sinha A."/>
            <person name="Phillips-Salemka S."/>
            <person name="Niraula T.A."/>
            <person name="Short K.A."/>
            <person name="Niraula N.P."/>
        </authorList>
    </citation>
    <scope>NUCLEOTIDE SEQUENCE [LARGE SCALE GENOMIC DNA]</scope>
    <source>
        <strain evidence="1 2">NRRL 2792</strain>
    </source>
</reference>
<evidence type="ECO:0000313" key="2">
    <source>
        <dbReference type="Proteomes" id="UP000316806"/>
    </source>
</evidence>
<accession>A0A516RF91</accession>
<gene>
    <name evidence="1" type="ORF">FH965_30285</name>
</gene>
<sequence>MVDFDYSRNLEPVVYRGRSCHITYTTDLAAFIFVPDEDGEQRGVYVPFDKLTPSLFVPELDGKTFDTAEDAHHYRKVTVSKSEGPVWSNYGGWVA</sequence>
<evidence type="ECO:0000313" key="1">
    <source>
        <dbReference type="EMBL" id="QDQ14332.1"/>
    </source>
</evidence>
<dbReference type="AlphaFoldDB" id="A0A516RF91"/>
<dbReference type="Proteomes" id="UP000316806">
    <property type="component" value="Chromosome"/>
</dbReference>
<protein>
    <submittedName>
        <fullName evidence="1">Uncharacterized protein</fullName>
    </submittedName>
</protein>
<dbReference type="EMBL" id="CP040916">
    <property type="protein sequence ID" value="QDQ14332.1"/>
    <property type="molecule type" value="Genomic_DNA"/>
</dbReference>